<dbReference type="InterPro" id="IPR011530">
    <property type="entry name" value="rRNA_adenine_dimethylase"/>
</dbReference>
<evidence type="ECO:0000259" key="9">
    <source>
        <dbReference type="SMART" id="SM00650"/>
    </source>
</evidence>
<evidence type="ECO:0000256" key="8">
    <source>
        <dbReference type="PROSITE-ProRule" id="PRU01026"/>
    </source>
</evidence>
<dbReference type="InterPro" id="IPR029063">
    <property type="entry name" value="SAM-dependent_MTases_sf"/>
</dbReference>
<dbReference type="GO" id="GO:0003723">
    <property type="term" value="F:RNA binding"/>
    <property type="evidence" value="ECO:0007669"/>
    <property type="project" value="UniProtKB-UniRule"/>
</dbReference>
<proteinExistence type="inferred from homology"/>
<dbReference type="EMBL" id="MHWB01000011">
    <property type="protein sequence ID" value="OHB01643.1"/>
    <property type="molecule type" value="Genomic_DNA"/>
</dbReference>
<keyword evidence="2 7" id="KW-0698">rRNA processing</keyword>
<evidence type="ECO:0000256" key="5">
    <source>
        <dbReference type="ARBA" id="ARBA00022691"/>
    </source>
</evidence>
<evidence type="ECO:0000256" key="4">
    <source>
        <dbReference type="ARBA" id="ARBA00022679"/>
    </source>
</evidence>
<dbReference type="PROSITE" id="PS01131">
    <property type="entry name" value="RRNA_A_DIMETH"/>
    <property type="match status" value="1"/>
</dbReference>
<feature type="binding site" evidence="7 8">
    <location>
        <position position="116"/>
    </location>
    <ligand>
        <name>S-adenosyl-L-methionine</name>
        <dbReference type="ChEBI" id="CHEBI:59789"/>
    </ligand>
</feature>
<feature type="binding site" evidence="7 8">
    <location>
        <position position="61"/>
    </location>
    <ligand>
        <name>S-adenosyl-L-methionine</name>
        <dbReference type="ChEBI" id="CHEBI:59789"/>
    </ligand>
</feature>
<evidence type="ECO:0000256" key="2">
    <source>
        <dbReference type="ARBA" id="ARBA00022552"/>
    </source>
</evidence>
<comment type="catalytic activity">
    <reaction evidence="7">
        <text>adenosine(1518)/adenosine(1519) in 16S rRNA + 4 S-adenosyl-L-methionine = N(6)-dimethyladenosine(1518)/N(6)-dimethyladenosine(1519) in 16S rRNA + 4 S-adenosyl-L-homocysteine + 4 H(+)</text>
        <dbReference type="Rhea" id="RHEA:19609"/>
        <dbReference type="Rhea" id="RHEA-COMP:10232"/>
        <dbReference type="Rhea" id="RHEA-COMP:10233"/>
        <dbReference type="ChEBI" id="CHEBI:15378"/>
        <dbReference type="ChEBI" id="CHEBI:57856"/>
        <dbReference type="ChEBI" id="CHEBI:59789"/>
        <dbReference type="ChEBI" id="CHEBI:74411"/>
        <dbReference type="ChEBI" id="CHEBI:74493"/>
        <dbReference type="EC" id="2.1.1.182"/>
    </reaction>
</comment>
<dbReference type="Gene3D" id="3.40.50.150">
    <property type="entry name" value="Vaccinia Virus protein VP39"/>
    <property type="match status" value="1"/>
</dbReference>
<dbReference type="STRING" id="1802758.A3A96_03180"/>
<dbReference type="PROSITE" id="PS51689">
    <property type="entry name" value="SAM_RNA_A_N6_MT"/>
    <property type="match status" value="1"/>
</dbReference>
<evidence type="ECO:0000313" key="10">
    <source>
        <dbReference type="EMBL" id="OHB01643.1"/>
    </source>
</evidence>
<dbReference type="InterPro" id="IPR023165">
    <property type="entry name" value="rRNA_Ade_diMease-like_C"/>
</dbReference>
<dbReference type="EC" id="2.1.1.182" evidence="7"/>
<feature type="binding site" evidence="7 8">
    <location>
        <position position="15"/>
    </location>
    <ligand>
        <name>S-adenosyl-L-methionine</name>
        <dbReference type="ChEBI" id="CHEBI:59789"/>
    </ligand>
</feature>
<feature type="binding site" evidence="7 8">
    <location>
        <position position="89"/>
    </location>
    <ligand>
        <name>S-adenosyl-L-methionine</name>
        <dbReference type="ChEBI" id="CHEBI:59789"/>
    </ligand>
</feature>
<comment type="caution">
    <text evidence="10">The sequence shown here is derived from an EMBL/GenBank/DDBJ whole genome shotgun (WGS) entry which is preliminary data.</text>
</comment>
<dbReference type="NCBIfam" id="TIGR00755">
    <property type="entry name" value="ksgA"/>
    <property type="match status" value="1"/>
</dbReference>
<dbReference type="InterPro" id="IPR001737">
    <property type="entry name" value="KsgA/Erm"/>
</dbReference>
<dbReference type="GO" id="GO:0052908">
    <property type="term" value="F:16S rRNA (adenine(1518)-N(6)/adenine(1519)-N(6))-dimethyltransferase activity"/>
    <property type="evidence" value="ECO:0007669"/>
    <property type="project" value="UniProtKB-EC"/>
</dbReference>
<dbReference type="SMART" id="SM00650">
    <property type="entry name" value="rADc"/>
    <property type="match status" value="1"/>
</dbReference>
<dbReference type="Proteomes" id="UP000177707">
    <property type="component" value="Unassembled WGS sequence"/>
</dbReference>
<keyword evidence="6 7" id="KW-0694">RNA-binding</keyword>
<feature type="binding site" evidence="7 8">
    <location>
        <position position="40"/>
    </location>
    <ligand>
        <name>S-adenosyl-L-methionine</name>
        <dbReference type="ChEBI" id="CHEBI:59789"/>
    </ligand>
</feature>
<dbReference type="InterPro" id="IPR020598">
    <property type="entry name" value="rRNA_Ade_methylase_Trfase_N"/>
</dbReference>
<feature type="binding site" evidence="7 8">
    <location>
        <position position="13"/>
    </location>
    <ligand>
        <name>S-adenosyl-L-methionine</name>
        <dbReference type="ChEBI" id="CHEBI:59789"/>
    </ligand>
</feature>
<dbReference type="PANTHER" id="PTHR11727:SF7">
    <property type="entry name" value="DIMETHYLADENOSINE TRANSFERASE-RELATED"/>
    <property type="match status" value="1"/>
</dbReference>
<dbReference type="HAMAP" id="MF_00607">
    <property type="entry name" value="16SrRNA_methyltr_A"/>
    <property type="match status" value="1"/>
</dbReference>
<dbReference type="InterPro" id="IPR020596">
    <property type="entry name" value="rRNA_Ade_Mease_Trfase_CS"/>
</dbReference>
<name>A0A1G2TWU4_9BACT</name>
<gene>
    <name evidence="7" type="primary">rsmA</name>
    <name evidence="7" type="synonym">ksgA</name>
    <name evidence="10" type="ORF">A3A96_03180</name>
</gene>
<dbReference type="SUPFAM" id="SSF53335">
    <property type="entry name" value="S-adenosyl-L-methionine-dependent methyltransferases"/>
    <property type="match status" value="1"/>
</dbReference>
<evidence type="ECO:0000256" key="3">
    <source>
        <dbReference type="ARBA" id="ARBA00022603"/>
    </source>
</evidence>
<protein>
    <recommendedName>
        <fullName evidence="7">Ribosomal RNA small subunit methyltransferase A</fullName>
        <ecNumber evidence="7">2.1.1.182</ecNumber>
    </recommendedName>
    <alternativeName>
        <fullName evidence="7">16S rRNA (adenine(1518)-N(6)/adenine(1519)-N(6))-dimethyltransferase</fullName>
    </alternativeName>
    <alternativeName>
        <fullName evidence="7">16S rRNA dimethyladenosine transferase</fullName>
    </alternativeName>
    <alternativeName>
        <fullName evidence="7">16S rRNA dimethylase</fullName>
    </alternativeName>
    <alternativeName>
        <fullName evidence="7">S-adenosylmethionine-6-N', N'-adenosyl(rRNA) dimethyltransferase</fullName>
    </alternativeName>
</protein>
<dbReference type="Pfam" id="PF00398">
    <property type="entry name" value="RrnaAD"/>
    <property type="match status" value="1"/>
</dbReference>
<feature type="domain" description="Ribosomal RNA adenine methylase transferase N-terminal" evidence="9">
    <location>
        <begin position="20"/>
        <end position="210"/>
    </location>
</feature>
<comment type="function">
    <text evidence="7">Specifically dimethylates two adjacent adenosines (A1518 and A1519) in the loop of a conserved hairpin near the 3'-end of 16S rRNA in the 30S particle. May play a critical role in biogenesis of 30S subunits.</text>
</comment>
<dbReference type="PANTHER" id="PTHR11727">
    <property type="entry name" value="DIMETHYLADENOSINE TRANSFERASE"/>
    <property type="match status" value="1"/>
</dbReference>
<keyword evidence="3 7" id="KW-0489">Methyltransferase</keyword>
<evidence type="ECO:0000256" key="6">
    <source>
        <dbReference type="ARBA" id="ARBA00022884"/>
    </source>
</evidence>
<keyword evidence="1 7" id="KW-0963">Cytoplasm</keyword>
<evidence type="ECO:0000313" key="11">
    <source>
        <dbReference type="Proteomes" id="UP000177707"/>
    </source>
</evidence>
<comment type="subcellular location">
    <subcellularLocation>
        <location evidence="7">Cytoplasm</location>
    </subcellularLocation>
</comment>
<sequence>MIKHKAKKSLGQNFLRDRVILKKIADFAQIEKTDVVVEVGPGEGTLTEILLTKASKIIAIEKDENLAKKLENKFSQEIASNRLQIIVGDVLKVSKGVFEMPRSQKTPLDTYKLVGNIPYYITGTLFKKALESANPPKSITFVVQKEVAERIMARDRKTQPSHKATAGKESILSISIKAYGEPKYGGIIKAGSFFPKPKVDSAIISIRNISKDRFKITFPTTLTSKKERNEGISEKRFFEILKAGFAHKRKLLLSNLAGVSRFNLDTLRLGESFGKCGISEKARAEDLRVEDWFNLVKEILKD</sequence>
<organism evidence="10 11">
    <name type="scientific">Candidatus Zambryskibacteria bacterium RIFCSPLOWO2_01_FULL_39_39</name>
    <dbReference type="NCBI Taxonomy" id="1802758"/>
    <lineage>
        <taxon>Bacteria</taxon>
        <taxon>Candidatus Zambryskiibacteriota</taxon>
    </lineage>
</organism>
<dbReference type="Gene3D" id="1.10.8.100">
    <property type="entry name" value="Ribosomal RNA adenine dimethylase-like, domain 2"/>
    <property type="match status" value="1"/>
</dbReference>
<evidence type="ECO:0000256" key="1">
    <source>
        <dbReference type="ARBA" id="ARBA00022490"/>
    </source>
</evidence>
<dbReference type="GO" id="GO:0005829">
    <property type="term" value="C:cytosol"/>
    <property type="evidence" value="ECO:0007669"/>
    <property type="project" value="TreeGrafter"/>
</dbReference>
<accession>A0A1G2TWU4</accession>
<keyword evidence="5 7" id="KW-0949">S-adenosyl-L-methionine</keyword>
<comment type="similarity">
    <text evidence="7">Belongs to the class I-like SAM-binding methyltransferase superfamily. rRNA adenine N(6)-methyltransferase family. RsmA subfamily.</text>
</comment>
<dbReference type="AlphaFoldDB" id="A0A1G2TWU4"/>
<evidence type="ECO:0000256" key="7">
    <source>
        <dbReference type="HAMAP-Rule" id="MF_00607"/>
    </source>
</evidence>
<reference evidence="10 11" key="1">
    <citation type="journal article" date="2016" name="Nat. Commun.">
        <title>Thousands of microbial genomes shed light on interconnected biogeochemical processes in an aquifer system.</title>
        <authorList>
            <person name="Anantharaman K."/>
            <person name="Brown C.T."/>
            <person name="Hug L.A."/>
            <person name="Sharon I."/>
            <person name="Castelle C.J."/>
            <person name="Probst A.J."/>
            <person name="Thomas B.C."/>
            <person name="Singh A."/>
            <person name="Wilkins M.J."/>
            <person name="Karaoz U."/>
            <person name="Brodie E.L."/>
            <person name="Williams K.H."/>
            <person name="Hubbard S.S."/>
            <person name="Banfield J.F."/>
        </authorList>
    </citation>
    <scope>NUCLEOTIDE SEQUENCE [LARGE SCALE GENOMIC DNA]</scope>
</reference>
<keyword evidence="4 7" id="KW-0808">Transferase</keyword>